<organism evidence="1 2">
    <name type="scientific">Mollisia scopiformis</name>
    <name type="common">Conifer needle endophyte fungus</name>
    <name type="synonym">Phialocephala scopiformis</name>
    <dbReference type="NCBI Taxonomy" id="149040"/>
    <lineage>
        <taxon>Eukaryota</taxon>
        <taxon>Fungi</taxon>
        <taxon>Dikarya</taxon>
        <taxon>Ascomycota</taxon>
        <taxon>Pezizomycotina</taxon>
        <taxon>Leotiomycetes</taxon>
        <taxon>Helotiales</taxon>
        <taxon>Mollisiaceae</taxon>
        <taxon>Mollisia</taxon>
    </lineage>
</organism>
<reference evidence="1 2" key="1">
    <citation type="submission" date="2015-10" db="EMBL/GenBank/DDBJ databases">
        <title>Full genome of DAOMC 229536 Phialocephala scopiformis, a fungal endophyte of spruce producing the potent anti-insectan compound rugulosin.</title>
        <authorList>
            <consortium name="DOE Joint Genome Institute"/>
            <person name="Walker A.K."/>
            <person name="Frasz S.L."/>
            <person name="Seifert K.A."/>
            <person name="Miller J.D."/>
            <person name="Mondo S.J."/>
            <person name="Labutti K."/>
            <person name="Lipzen A."/>
            <person name="Dockter R."/>
            <person name="Kennedy M."/>
            <person name="Grigoriev I.V."/>
            <person name="Spatafora J.W."/>
        </authorList>
    </citation>
    <scope>NUCLEOTIDE SEQUENCE [LARGE SCALE GENOMIC DNA]</scope>
    <source>
        <strain evidence="1 2">CBS 120377</strain>
    </source>
</reference>
<accession>A0A194WSD7</accession>
<dbReference type="KEGG" id="psco:LY89DRAFT_739859"/>
<keyword evidence="2" id="KW-1185">Reference proteome</keyword>
<protein>
    <submittedName>
        <fullName evidence="1">Uncharacterized protein</fullName>
    </submittedName>
</protein>
<dbReference type="EMBL" id="KQ947428">
    <property type="protein sequence ID" value="KUJ10878.1"/>
    <property type="molecule type" value="Genomic_DNA"/>
</dbReference>
<evidence type="ECO:0000313" key="1">
    <source>
        <dbReference type="EMBL" id="KUJ10878.1"/>
    </source>
</evidence>
<proteinExistence type="predicted"/>
<dbReference type="GeneID" id="28830241"/>
<dbReference type="AlphaFoldDB" id="A0A194WSD7"/>
<evidence type="ECO:0000313" key="2">
    <source>
        <dbReference type="Proteomes" id="UP000070700"/>
    </source>
</evidence>
<gene>
    <name evidence="1" type="ORF">LY89DRAFT_739859</name>
</gene>
<dbReference type="InParanoid" id="A0A194WSD7"/>
<dbReference type="RefSeq" id="XP_018065233.1">
    <property type="nucleotide sequence ID" value="XM_018220515.1"/>
</dbReference>
<dbReference type="Proteomes" id="UP000070700">
    <property type="component" value="Unassembled WGS sequence"/>
</dbReference>
<name>A0A194WSD7_MOLSC</name>
<sequence>MGDPTQASALPATILQDVTEEKSPKQIKVERPRQLSMFVNKLNPDVHEEIFKKHFFKPKIIVEFKEWARVVKWCSERYPYRFEGTEAYQAVILQWIKVPRWQQKKSSIKIVVRRVVEKARFEAIIAADLEGNVAIDPYRSKRRKMILQEPPAADLDMSEFIDEAKREEQNRRFWAESDSD</sequence>